<gene>
    <name evidence="3" type="ordered locus">PAS_chr4_0553</name>
</gene>
<organism evidence="3 4">
    <name type="scientific">Komagataella phaffii (strain GS115 / ATCC 20864)</name>
    <name type="common">Yeast</name>
    <name type="synonym">Pichia pastoris</name>
    <dbReference type="NCBI Taxonomy" id="644223"/>
    <lineage>
        <taxon>Eukaryota</taxon>
        <taxon>Fungi</taxon>
        <taxon>Dikarya</taxon>
        <taxon>Ascomycota</taxon>
        <taxon>Saccharomycotina</taxon>
        <taxon>Pichiomycetes</taxon>
        <taxon>Pichiales</taxon>
        <taxon>Pichiaceae</taxon>
        <taxon>Komagataella</taxon>
    </lineage>
</organism>
<dbReference type="InterPro" id="IPR001810">
    <property type="entry name" value="F-box_dom"/>
</dbReference>
<dbReference type="PROSITE" id="PS50181">
    <property type="entry name" value="FBOX"/>
    <property type="match status" value="1"/>
</dbReference>
<name>C4R888_KOMPG</name>
<sequence length="819" mass="92629">MSFSIVSSRDSRVMSDMESLTLNQQKNKRLSFEVVSCRSSQHVVSPAYEHFVEGYLKDVDPAKEADTPEDANKLEGDTVLEDANESPKSQKSRAHSNHSHSSVSFHEAQSNEEELSQDLQINQDMTESNPSLDDNQEVVSLESLPPKASLTDLPSKLLDIIASFLPQQSAINLSQCAKKLIPSTRKRLLRKVVFVNSWNEACSLQRELNSNIPSTIVSMEKMIPFFSTIRLSSGNLGSLVKELWCFASVTWESGLEFTINDSWFLVAQHLTNMDTLIWPQLPILKYSILPLAIRLKIKSLCVGISQINNNNLVSFDNNVLSFPNLKHLAINMDHPNGRIENSELVSNLLVWGGTLDNLETLAISGSLNEVLSKNLVFHGEESRKPMVSVVKEEKFPEKPKEPVKELPRTPVLQQDTYRIPPPPESTTAKKNKLHVNFTDKLRPKRRVHSEEDPASVEPSAFKPLSPVINPVPAAAFPISQPSTSPPQQAPPSNPTPGSPFQQQNVKPPTQSSLALDDLSISKIWSSSLRQIKRFNKLRINTLSLDKILIDSNDINVLFDCIEFGGIKRLEMRNVVHKYNGHVNTSSISAGDQLLLSFMFELGSRLEKVEELSLDIKFMCSHCHKDCQLLERNYVIKFLNQLPPLKSIHLTSHELRSLNVKHLSKHTQSLRKLSFSNPSKLEKLIIALKQQGEILNSFWETGSGTRIDERLLTHFNNNVARMPLINDVFTPSLDTLNDDLSNYKRKLFSTNKYQLLSVFGLLVDEYETSFPLLTDLTILSYRFELKSSRIRRNAEKFDRSNLRYSTMFGKPNRQRRIVTG</sequence>
<dbReference type="AlphaFoldDB" id="C4R888"/>
<feature type="compositionally biased region" description="Polar residues" evidence="1">
    <location>
        <begin position="498"/>
        <end position="511"/>
    </location>
</feature>
<accession>C4R888</accession>
<feature type="compositionally biased region" description="Pro residues" evidence="1">
    <location>
        <begin position="483"/>
        <end position="497"/>
    </location>
</feature>
<dbReference type="Proteomes" id="UP000000314">
    <property type="component" value="Chromosome 4"/>
</dbReference>
<proteinExistence type="predicted"/>
<reference evidence="3 4" key="1">
    <citation type="journal article" date="2009" name="Nat. Biotechnol.">
        <title>Genome sequence of the recombinant protein production host Pichia pastoris.</title>
        <authorList>
            <person name="De Schutter K."/>
            <person name="Lin Y.C."/>
            <person name="Tiels P."/>
            <person name="Van Hecke A."/>
            <person name="Glinka S."/>
            <person name="Weber-Lehmann J."/>
            <person name="Rouze P."/>
            <person name="Van de Peer Y."/>
            <person name="Callewaert N."/>
        </authorList>
    </citation>
    <scope>NUCLEOTIDE SEQUENCE [LARGE SCALE GENOMIC DNA]</scope>
    <source>
        <strain evidence="4">GS115 / ATCC 20864</strain>
    </source>
</reference>
<dbReference type="OrthoDB" id="10295383at2759"/>
<dbReference type="KEGG" id="ppa:PAS_chr4_0553"/>
<dbReference type="InParanoid" id="C4R888"/>
<feature type="region of interest" description="Disordered" evidence="1">
    <location>
        <begin position="414"/>
        <end position="511"/>
    </location>
</feature>
<evidence type="ECO:0000313" key="4">
    <source>
        <dbReference type="Proteomes" id="UP000000314"/>
    </source>
</evidence>
<feature type="region of interest" description="Disordered" evidence="1">
    <location>
        <begin position="82"/>
        <end position="116"/>
    </location>
</feature>
<keyword evidence="4" id="KW-1185">Reference proteome</keyword>
<dbReference type="HOGENOM" id="CLU_345156_0_0_1"/>
<evidence type="ECO:0000256" key="1">
    <source>
        <dbReference type="SAM" id="MobiDB-lite"/>
    </source>
</evidence>
<evidence type="ECO:0000313" key="3">
    <source>
        <dbReference type="EMBL" id="CAY71813.1"/>
    </source>
</evidence>
<dbReference type="RefSeq" id="XP_002493992.1">
    <property type="nucleotide sequence ID" value="XM_002493947.1"/>
</dbReference>
<feature type="domain" description="F-box" evidence="2">
    <location>
        <begin position="147"/>
        <end position="192"/>
    </location>
</feature>
<protein>
    <recommendedName>
        <fullName evidence="2">F-box domain-containing protein</fullName>
    </recommendedName>
</protein>
<dbReference type="GeneID" id="8200821"/>
<evidence type="ECO:0000259" key="2">
    <source>
        <dbReference type="PROSITE" id="PS50181"/>
    </source>
</evidence>
<dbReference type="EMBL" id="FN392322">
    <property type="protein sequence ID" value="CAY71813.1"/>
    <property type="molecule type" value="Genomic_DNA"/>
</dbReference>